<dbReference type="PANTHER" id="PTHR32075:SF6">
    <property type="entry name" value="ISWI CHROMATIN-REMODELING COMPLEX SUBUNIT YPL216W-RELATED"/>
    <property type="match status" value="1"/>
</dbReference>
<dbReference type="Pfam" id="PF15613">
    <property type="entry name" value="WSD"/>
    <property type="match status" value="1"/>
</dbReference>
<feature type="domain" description="DDT" evidence="6">
    <location>
        <begin position="392"/>
        <end position="455"/>
    </location>
</feature>
<comment type="subcellular location">
    <subcellularLocation>
        <location evidence="1 3">Nucleus</location>
    </subcellularLocation>
</comment>
<evidence type="ECO:0000256" key="3">
    <source>
        <dbReference type="PROSITE-ProRule" id="PRU00475"/>
    </source>
</evidence>
<feature type="compositionally biased region" description="Polar residues" evidence="5">
    <location>
        <begin position="361"/>
        <end position="373"/>
    </location>
</feature>
<sequence length="978" mass="111515">MPLLKRKAFPLLDPPTFDPQVKDRQVWVSPITSEIFTDYETYVKRYSLYRQRLWQCEVTGRSGLTFREALESERTETDRVKEKLPDELQKRVLQRAQFQTGRLDGVVDDVHDYYIDRFDSGDIVTCRWTDGVKYNARVLRVVSDNVQLNHNGPKANGKVTNGVSTQHAITNGQISDPRFLVELLDDDNTGLDDTQTIVEKETLKRDRLDFSKNLLKKFLRENLKKESYNGAPWVVKASIAEKFGIETKLPKHLQEIKDKVDAKSRRRRLRDAPPLGVSADSSDNPFAKDKLKLKGTSQQQQQKDKQSSQVHHSKLDPKKVAIEDARRMEAAIKYPIEDLDIPAYRRQPSGEGPIIDMKPDANNNNKKGSTIPNPTGGMPLCPTPSQQQSVPSDTLGSLLMVWTFLSVFAKSLGLYPFPLDDFESALRHTSNDFKSDILIESNVCLLNAIIKERQKSKSSSAAASASMTLSVNSNTHLSAPSSLRGTPAPSPSRQASVVVSEDDTEETEVITSEGDQQVFGAVWTNPHIYEIGRAWDAKLIPLGNDREGWEDILIGCIHDITPPAKASQIDSIFNSLVPDEDSTLEEREEAYLRLSLKEKVFMLEMLVGIVNQCAFIKEFMEECQDQMTELRKQKIDLSRERKRIHAERQELERRIEESERENESDSELSESGGETGDEENIDRTPPQQDSSSSATSSRSESRQALLKRKQMEREEREAKRIKLYHQQREEARARSQILKARSMARRKLDEEERQLHKKEEQMEHNMRRYNTLRIRPLGRDKFYNRYLYLDNIGGGATHGAGRLFVQSPSDVDFTLLRERNDATTYTGSSSSYASNNSTTTTITPPCGHGGGVSFVSALMQAQGFNKEAEFMEKRIQSMQDMESNRAATTLQPEEWWRCYDNPEDIDNLLAWLNPKGEREHKLKKELHKQQHNLMLGMKKRITEHNNASKQEATRRTTRKSTTNGPVGSWQAYVNKFAK</sequence>
<dbReference type="InterPro" id="IPR028941">
    <property type="entry name" value="WHIM2_dom"/>
</dbReference>
<feature type="region of interest" description="Disordered" evidence="5">
    <location>
        <begin position="650"/>
        <end position="717"/>
    </location>
</feature>
<evidence type="ECO:0000313" key="8">
    <source>
        <dbReference type="EMBL" id="KAI9265050.1"/>
    </source>
</evidence>
<proteinExistence type="predicted"/>
<dbReference type="InterPro" id="IPR018501">
    <property type="entry name" value="DDT_dom"/>
</dbReference>
<dbReference type="PROSITE" id="PS51136">
    <property type="entry name" value="WAC"/>
    <property type="match status" value="1"/>
</dbReference>
<dbReference type="GO" id="GO:0031509">
    <property type="term" value="P:subtelomeric heterochromatin formation"/>
    <property type="evidence" value="ECO:0007669"/>
    <property type="project" value="TreeGrafter"/>
</dbReference>
<evidence type="ECO:0000256" key="4">
    <source>
        <dbReference type="SAM" id="Coils"/>
    </source>
</evidence>
<feature type="domain" description="WAC" evidence="7">
    <location>
        <begin position="24"/>
        <end position="133"/>
    </location>
</feature>
<dbReference type="GO" id="GO:0000781">
    <property type="term" value="C:chromosome, telomeric region"/>
    <property type="evidence" value="ECO:0007669"/>
    <property type="project" value="GOC"/>
</dbReference>
<evidence type="ECO:0000259" key="6">
    <source>
        <dbReference type="PROSITE" id="PS50827"/>
    </source>
</evidence>
<name>A0AAD5K246_9FUNG</name>
<feature type="coiled-coil region" evidence="4">
    <location>
        <begin position="741"/>
        <end position="768"/>
    </location>
</feature>
<comment type="caution">
    <text evidence="8">The sequence shown here is derived from an EMBL/GenBank/DDBJ whole genome shotgun (WGS) entry which is preliminary data.</text>
</comment>
<dbReference type="Proteomes" id="UP001209540">
    <property type="component" value="Unassembled WGS sequence"/>
</dbReference>
<evidence type="ECO:0000256" key="2">
    <source>
        <dbReference type="ARBA" id="ARBA00023242"/>
    </source>
</evidence>
<feature type="region of interest" description="Disordered" evidence="5">
    <location>
        <begin position="945"/>
        <end position="967"/>
    </location>
</feature>
<organism evidence="8 9">
    <name type="scientific">Phascolomyces articulosus</name>
    <dbReference type="NCBI Taxonomy" id="60185"/>
    <lineage>
        <taxon>Eukaryota</taxon>
        <taxon>Fungi</taxon>
        <taxon>Fungi incertae sedis</taxon>
        <taxon>Mucoromycota</taxon>
        <taxon>Mucoromycotina</taxon>
        <taxon>Mucoromycetes</taxon>
        <taxon>Mucorales</taxon>
        <taxon>Lichtheimiaceae</taxon>
        <taxon>Phascolomyces</taxon>
    </lineage>
</organism>
<evidence type="ECO:0000256" key="1">
    <source>
        <dbReference type="ARBA" id="ARBA00004123"/>
    </source>
</evidence>
<dbReference type="EMBL" id="JAIXMP010000011">
    <property type="protein sequence ID" value="KAI9265050.1"/>
    <property type="molecule type" value="Genomic_DNA"/>
</dbReference>
<dbReference type="GO" id="GO:0000785">
    <property type="term" value="C:chromatin"/>
    <property type="evidence" value="ECO:0007669"/>
    <property type="project" value="UniProtKB-ARBA"/>
</dbReference>
<dbReference type="SMART" id="SM00571">
    <property type="entry name" value="DDT"/>
    <property type="match status" value="1"/>
</dbReference>
<keyword evidence="4" id="KW-0175">Coiled coil</keyword>
<gene>
    <name evidence="8" type="ORF">BDA99DRAFT_551399</name>
</gene>
<evidence type="ECO:0000313" key="9">
    <source>
        <dbReference type="Proteomes" id="UP001209540"/>
    </source>
</evidence>
<reference evidence="8" key="1">
    <citation type="journal article" date="2022" name="IScience">
        <title>Evolution of zygomycete secretomes and the origins of terrestrial fungal ecologies.</title>
        <authorList>
            <person name="Chang Y."/>
            <person name="Wang Y."/>
            <person name="Mondo S."/>
            <person name="Ahrendt S."/>
            <person name="Andreopoulos W."/>
            <person name="Barry K."/>
            <person name="Beard J."/>
            <person name="Benny G.L."/>
            <person name="Blankenship S."/>
            <person name="Bonito G."/>
            <person name="Cuomo C."/>
            <person name="Desiro A."/>
            <person name="Gervers K.A."/>
            <person name="Hundley H."/>
            <person name="Kuo A."/>
            <person name="LaButti K."/>
            <person name="Lang B.F."/>
            <person name="Lipzen A."/>
            <person name="O'Donnell K."/>
            <person name="Pangilinan J."/>
            <person name="Reynolds N."/>
            <person name="Sandor L."/>
            <person name="Smith M.E."/>
            <person name="Tsang A."/>
            <person name="Grigoriev I.V."/>
            <person name="Stajich J.E."/>
            <person name="Spatafora J.W."/>
        </authorList>
    </citation>
    <scope>NUCLEOTIDE SEQUENCE</scope>
    <source>
        <strain evidence="8">RSA 2281</strain>
    </source>
</reference>
<dbReference type="GO" id="GO:0005634">
    <property type="term" value="C:nucleus"/>
    <property type="evidence" value="ECO:0007669"/>
    <property type="project" value="UniProtKB-SubCell"/>
</dbReference>
<feature type="region of interest" description="Disordered" evidence="5">
    <location>
        <begin position="259"/>
        <end position="322"/>
    </location>
</feature>
<feature type="compositionally biased region" description="Basic and acidic residues" evidence="5">
    <location>
        <begin position="650"/>
        <end position="663"/>
    </location>
</feature>
<keyword evidence="9" id="KW-1185">Reference proteome</keyword>
<feature type="compositionally biased region" description="Basic and acidic residues" evidence="5">
    <location>
        <begin position="313"/>
        <end position="322"/>
    </location>
</feature>
<evidence type="ECO:0000256" key="5">
    <source>
        <dbReference type="SAM" id="MobiDB-lite"/>
    </source>
</evidence>
<dbReference type="Pfam" id="PF02791">
    <property type="entry name" value="DDT"/>
    <property type="match status" value="1"/>
</dbReference>
<dbReference type="PANTHER" id="PTHR32075">
    <property type="entry name" value="ISWI CHROMATIN-REMODELING COMPLEX SUBUNIT YPL216W-RELATED"/>
    <property type="match status" value="1"/>
</dbReference>
<accession>A0AAD5K246</accession>
<keyword evidence="2 3" id="KW-0539">Nucleus</keyword>
<feature type="region of interest" description="Disordered" evidence="5">
    <location>
        <begin position="343"/>
        <end position="375"/>
    </location>
</feature>
<dbReference type="Pfam" id="PF10537">
    <property type="entry name" value="WAC_Acf1_DNA_bd"/>
    <property type="match status" value="1"/>
</dbReference>
<feature type="region of interest" description="Disordered" evidence="5">
    <location>
        <begin position="476"/>
        <end position="511"/>
    </location>
</feature>
<dbReference type="InterPro" id="IPR013136">
    <property type="entry name" value="WSTF_Acf1_Cbp146"/>
</dbReference>
<evidence type="ECO:0000259" key="7">
    <source>
        <dbReference type="PROSITE" id="PS51136"/>
    </source>
</evidence>
<reference evidence="8" key="2">
    <citation type="submission" date="2023-02" db="EMBL/GenBank/DDBJ databases">
        <authorList>
            <consortium name="DOE Joint Genome Institute"/>
            <person name="Mondo S.J."/>
            <person name="Chang Y."/>
            <person name="Wang Y."/>
            <person name="Ahrendt S."/>
            <person name="Andreopoulos W."/>
            <person name="Barry K."/>
            <person name="Beard J."/>
            <person name="Benny G.L."/>
            <person name="Blankenship S."/>
            <person name="Bonito G."/>
            <person name="Cuomo C."/>
            <person name="Desiro A."/>
            <person name="Gervers K.A."/>
            <person name="Hundley H."/>
            <person name="Kuo A."/>
            <person name="LaButti K."/>
            <person name="Lang B.F."/>
            <person name="Lipzen A."/>
            <person name="O'Donnell K."/>
            <person name="Pangilinan J."/>
            <person name="Reynolds N."/>
            <person name="Sandor L."/>
            <person name="Smith M.W."/>
            <person name="Tsang A."/>
            <person name="Grigoriev I.V."/>
            <person name="Stajich J.E."/>
            <person name="Spatafora J.W."/>
        </authorList>
    </citation>
    <scope>NUCLEOTIDE SEQUENCE</scope>
    <source>
        <strain evidence="8">RSA 2281</strain>
    </source>
</reference>
<protein>
    <submittedName>
        <fullName evidence="8">ATP-utilizing chromatin assembly and remodelling N-terminal-domain-containing protein</fullName>
    </submittedName>
</protein>
<dbReference type="AlphaFoldDB" id="A0AAD5K246"/>
<dbReference type="PROSITE" id="PS50827">
    <property type="entry name" value="DDT"/>
    <property type="match status" value="1"/>
</dbReference>